<accession>A0ABU8DX88</accession>
<dbReference type="Proteomes" id="UP001361570">
    <property type="component" value="Unassembled WGS sequence"/>
</dbReference>
<dbReference type="Pfam" id="PF00132">
    <property type="entry name" value="Hexapep"/>
    <property type="match status" value="1"/>
</dbReference>
<evidence type="ECO:0000256" key="1">
    <source>
        <dbReference type="ARBA" id="ARBA00022679"/>
    </source>
</evidence>
<gene>
    <name evidence="3" type="ORF">TEK04_17175</name>
</gene>
<keyword evidence="4" id="KW-1185">Reference proteome</keyword>
<evidence type="ECO:0000256" key="2">
    <source>
        <dbReference type="ARBA" id="ARBA00022737"/>
    </source>
</evidence>
<reference evidence="3 4" key="1">
    <citation type="submission" date="2024-03" db="EMBL/GenBank/DDBJ databases">
        <title>Draft genome sequence of Klenkia sp. LSe6-5.</title>
        <authorList>
            <person name="Duangmal K."/>
            <person name="Chantavorakit T."/>
        </authorList>
    </citation>
    <scope>NUCLEOTIDE SEQUENCE [LARGE SCALE GENOMIC DNA]</scope>
    <source>
        <strain evidence="3 4">LSe6-5</strain>
    </source>
</reference>
<name>A0ABU8DX88_9ACTN</name>
<protein>
    <submittedName>
        <fullName evidence="3">DapH/DapD/GlmU-related protein</fullName>
    </submittedName>
</protein>
<dbReference type="InterPro" id="IPR001451">
    <property type="entry name" value="Hexapep"/>
</dbReference>
<dbReference type="InterPro" id="IPR011004">
    <property type="entry name" value="Trimer_LpxA-like_sf"/>
</dbReference>
<keyword evidence="2" id="KW-0677">Repeat</keyword>
<dbReference type="SUPFAM" id="SSF51161">
    <property type="entry name" value="Trimeric LpxA-like enzymes"/>
    <property type="match status" value="1"/>
</dbReference>
<comment type="caution">
    <text evidence="3">The sequence shown here is derived from an EMBL/GenBank/DDBJ whole genome shotgun (WGS) entry which is preliminary data.</text>
</comment>
<proteinExistence type="predicted"/>
<dbReference type="PROSITE" id="PS00101">
    <property type="entry name" value="HEXAPEP_TRANSFERASES"/>
    <property type="match status" value="1"/>
</dbReference>
<dbReference type="RefSeq" id="WP_336405576.1">
    <property type="nucleotide sequence ID" value="NZ_JBAPLU010000021.1"/>
</dbReference>
<evidence type="ECO:0000313" key="3">
    <source>
        <dbReference type="EMBL" id="MEI4273456.1"/>
    </source>
</evidence>
<dbReference type="EMBL" id="JBAPLU010000021">
    <property type="protein sequence ID" value="MEI4273456.1"/>
    <property type="molecule type" value="Genomic_DNA"/>
</dbReference>
<keyword evidence="1" id="KW-0808">Transferase</keyword>
<sequence>MSRVLTAPLWWVVERADAGPYLRRDAQRFVECLPRPGWAALSPRARFGRLVVHHPEFRSVVHHRLTPLPRVLRWLLRRTYPPLASLHIGAPHVGPGLFVEHGYGTVLTASSVGADCWVNQGVTVGHTGRGQPVIGDRVRLGANAVVVGPVRVGDGAVVGAGAVVRTDVPDGAVVVPPEAVPLRRPSP</sequence>
<dbReference type="Gene3D" id="2.160.10.10">
    <property type="entry name" value="Hexapeptide repeat proteins"/>
    <property type="match status" value="1"/>
</dbReference>
<dbReference type="InterPro" id="IPR018357">
    <property type="entry name" value="Hexapep_transf_CS"/>
</dbReference>
<dbReference type="PANTHER" id="PTHR42811">
    <property type="entry name" value="SERINE ACETYLTRANSFERASE"/>
    <property type="match status" value="1"/>
</dbReference>
<evidence type="ECO:0000313" key="4">
    <source>
        <dbReference type="Proteomes" id="UP001361570"/>
    </source>
</evidence>
<organism evidence="3 4">
    <name type="scientific">Klenkia sesuvii</name>
    <dbReference type="NCBI Taxonomy" id="3103137"/>
    <lineage>
        <taxon>Bacteria</taxon>
        <taxon>Bacillati</taxon>
        <taxon>Actinomycetota</taxon>
        <taxon>Actinomycetes</taxon>
        <taxon>Geodermatophilales</taxon>
        <taxon>Geodermatophilaceae</taxon>
        <taxon>Klenkia</taxon>
    </lineage>
</organism>